<dbReference type="SUPFAM" id="SSF56281">
    <property type="entry name" value="Metallo-hydrolase/oxidoreductase"/>
    <property type="match status" value="1"/>
</dbReference>
<dbReference type="AlphaFoldDB" id="A0A5C0XR28"/>
<evidence type="ECO:0000313" key="2">
    <source>
        <dbReference type="EMBL" id="QEK79523.1"/>
    </source>
</evidence>
<dbReference type="OrthoDB" id="53037at2157"/>
<dbReference type="SMART" id="SM00849">
    <property type="entry name" value="Lactamase_B"/>
    <property type="match status" value="1"/>
</dbReference>
<protein>
    <submittedName>
        <fullName evidence="2">ATP-binding protein</fullName>
    </submittedName>
</protein>
<dbReference type="PANTHER" id="PTHR42663:SF12">
    <property type="entry name" value="ATP-BINDING PROTEIN PHNP"/>
    <property type="match status" value="1"/>
</dbReference>
<dbReference type="Proteomes" id="UP000324354">
    <property type="component" value="Chromosome"/>
</dbReference>
<name>A0A5C0XR28_PYRFU</name>
<evidence type="ECO:0000313" key="3">
    <source>
        <dbReference type="Proteomes" id="UP000324354"/>
    </source>
</evidence>
<dbReference type="EMBL" id="CP023154">
    <property type="protein sequence ID" value="QEK79523.1"/>
    <property type="molecule type" value="Genomic_DNA"/>
</dbReference>
<organism evidence="2 3">
    <name type="scientific">Pyrococcus furiosus (strain ATCC 43587 / DSM 3638 / JCM 8422 / Vc1)</name>
    <dbReference type="NCBI Taxonomy" id="186497"/>
    <lineage>
        <taxon>Archaea</taxon>
        <taxon>Methanobacteriati</taxon>
        <taxon>Methanobacteriota</taxon>
        <taxon>Thermococci</taxon>
        <taxon>Thermococcales</taxon>
        <taxon>Thermococcaceae</taxon>
        <taxon>Pyrococcus</taxon>
    </lineage>
</organism>
<dbReference type="PANTHER" id="PTHR42663">
    <property type="entry name" value="HYDROLASE C777.06C-RELATED-RELATED"/>
    <property type="match status" value="1"/>
</dbReference>
<gene>
    <name evidence="2" type="ORF">PFDSM3638_09700</name>
</gene>
<accession>A0A5C0XR28</accession>
<dbReference type="Pfam" id="PF12706">
    <property type="entry name" value="Lactamase_B_2"/>
    <property type="match status" value="1"/>
</dbReference>
<dbReference type="InterPro" id="IPR036866">
    <property type="entry name" value="RibonucZ/Hydroxyglut_hydro"/>
</dbReference>
<dbReference type="Gene3D" id="3.60.15.10">
    <property type="entry name" value="Ribonuclease Z/Hydroxyacylglutathione hydrolase-like"/>
    <property type="match status" value="1"/>
</dbReference>
<dbReference type="RefSeq" id="WP_011013068.1">
    <property type="nucleotide sequence ID" value="NC_003413.1"/>
</dbReference>
<dbReference type="GeneID" id="41713749"/>
<reference evidence="2 3" key="1">
    <citation type="submission" date="2017-08" db="EMBL/GenBank/DDBJ databases">
        <title>Resequencing and Reannotation of the genome of Pyrococcus furiosus type strain DSM3638.</title>
        <authorList>
            <person name="Reichelt R.M."/>
            <person name="Bunk B."/>
        </authorList>
    </citation>
    <scope>NUCLEOTIDE SEQUENCE [LARGE SCALE GENOMIC DNA]</scope>
    <source>
        <strain evidence="2 3">DSM 3638</strain>
    </source>
</reference>
<keyword evidence="2" id="KW-0547">Nucleotide-binding</keyword>
<keyword evidence="2" id="KW-0067">ATP-binding</keyword>
<evidence type="ECO:0000259" key="1">
    <source>
        <dbReference type="SMART" id="SM00849"/>
    </source>
</evidence>
<dbReference type="InterPro" id="IPR001279">
    <property type="entry name" value="Metallo-B-lactamas"/>
</dbReference>
<dbReference type="GeneID" id="13301250"/>
<dbReference type="GO" id="GO:0005524">
    <property type="term" value="F:ATP binding"/>
    <property type="evidence" value="ECO:0007669"/>
    <property type="project" value="UniProtKB-KW"/>
</dbReference>
<feature type="domain" description="Metallo-beta-lactamase" evidence="1">
    <location>
        <begin position="36"/>
        <end position="225"/>
    </location>
</feature>
<proteinExistence type="predicted"/>
<sequence>MKVVILGSGSYSGTPKPLCNCENCSIARRNPAFRRTRFSLYIEEGKILVDPSPDLHYHLERLNKKVENVFITHAHFDHIFGVPDLQVYKKLIISSNTLGIKVAKELSRLAFGSEVPSGYEWRYEELQFWNEYSFDNFRVIHFPVIHSLEIAGGYLFEIKGRRIGVTGDTGPEILKDEKVKKLLEGVDILIVEMTKRESIPGVHLGVSDSIEFAKVVGASYTVFAHISHTNYSHEVLEKRVRESGVQGEVARDFTIIEV</sequence>